<organism evidence="2 3">
    <name type="scientific">Tectimicrobiota bacterium</name>
    <dbReference type="NCBI Taxonomy" id="2528274"/>
    <lineage>
        <taxon>Bacteria</taxon>
        <taxon>Pseudomonadati</taxon>
        <taxon>Nitrospinota/Tectimicrobiota group</taxon>
        <taxon>Candidatus Tectimicrobiota</taxon>
    </lineage>
</organism>
<protein>
    <submittedName>
        <fullName evidence="2">Uncharacterized protein</fullName>
    </submittedName>
</protein>
<dbReference type="Proteomes" id="UP000712673">
    <property type="component" value="Unassembled WGS sequence"/>
</dbReference>
<evidence type="ECO:0000256" key="1">
    <source>
        <dbReference type="SAM" id="MobiDB-lite"/>
    </source>
</evidence>
<evidence type="ECO:0000313" key="2">
    <source>
        <dbReference type="EMBL" id="MBM3225588.1"/>
    </source>
</evidence>
<sequence length="96" mass="10136">MTKDIRLTGPDTFEATTTYDLFDVAGVATATGCVMHETATRFQSSAPRPCVPVCRAASYPKKHASIMASATFVNSCRGTGTPSSQWSPPGAVYSQS</sequence>
<proteinExistence type="predicted"/>
<name>A0A937W2A4_UNCTE</name>
<accession>A0A937W2A4</accession>
<comment type="caution">
    <text evidence="2">The sequence shown here is derived from an EMBL/GenBank/DDBJ whole genome shotgun (WGS) entry which is preliminary data.</text>
</comment>
<dbReference type="AlphaFoldDB" id="A0A937W2A4"/>
<evidence type="ECO:0000313" key="3">
    <source>
        <dbReference type="Proteomes" id="UP000712673"/>
    </source>
</evidence>
<dbReference type="EMBL" id="VGLS01000622">
    <property type="protein sequence ID" value="MBM3225588.1"/>
    <property type="molecule type" value="Genomic_DNA"/>
</dbReference>
<gene>
    <name evidence="2" type="ORF">FJZ47_17565</name>
</gene>
<feature type="region of interest" description="Disordered" evidence="1">
    <location>
        <begin position="77"/>
        <end position="96"/>
    </location>
</feature>
<reference evidence="2" key="1">
    <citation type="submission" date="2019-03" db="EMBL/GenBank/DDBJ databases">
        <title>Lake Tanganyika Metagenome-Assembled Genomes (MAGs).</title>
        <authorList>
            <person name="Tran P."/>
        </authorList>
    </citation>
    <scope>NUCLEOTIDE SEQUENCE</scope>
    <source>
        <strain evidence="2">K_DeepCast_65m_m2_066</strain>
    </source>
</reference>